<protein>
    <submittedName>
        <fullName evidence="2">Uncharacterized protein</fullName>
    </submittedName>
</protein>
<keyword evidence="3" id="KW-1185">Reference proteome</keyword>
<sequence length="98" mass="10732">MVQLHTGPDARPAEPVMRDVLSHEDLEPVPVEPHFEGPGERPGPDLGDARNPFRPPRHLGEQRERGGGRSVYDGLGLTEAVGLVGREARRPVDVRMAI</sequence>
<feature type="region of interest" description="Disordered" evidence="1">
    <location>
        <begin position="1"/>
        <end position="73"/>
    </location>
</feature>
<dbReference type="EMBL" id="BAAABZ010000042">
    <property type="protein sequence ID" value="GAA0535785.1"/>
    <property type="molecule type" value="Genomic_DNA"/>
</dbReference>
<evidence type="ECO:0000313" key="2">
    <source>
        <dbReference type="EMBL" id="GAA0535785.1"/>
    </source>
</evidence>
<proteinExistence type="predicted"/>
<comment type="caution">
    <text evidence="2">The sequence shown here is derived from an EMBL/GenBank/DDBJ whole genome shotgun (WGS) entry which is preliminary data.</text>
</comment>
<evidence type="ECO:0000313" key="3">
    <source>
        <dbReference type="Proteomes" id="UP001501576"/>
    </source>
</evidence>
<feature type="compositionally biased region" description="Basic and acidic residues" evidence="1">
    <location>
        <begin position="33"/>
        <end position="43"/>
    </location>
</feature>
<gene>
    <name evidence="2" type="ORF">GCM10010390_41960</name>
</gene>
<name>A0ABP3N8E5_9ACTN</name>
<feature type="compositionally biased region" description="Basic and acidic residues" evidence="1">
    <location>
        <begin position="16"/>
        <end position="26"/>
    </location>
</feature>
<reference evidence="3" key="1">
    <citation type="journal article" date="2019" name="Int. J. Syst. Evol. Microbiol.">
        <title>The Global Catalogue of Microorganisms (GCM) 10K type strain sequencing project: providing services to taxonomists for standard genome sequencing and annotation.</title>
        <authorList>
            <consortium name="The Broad Institute Genomics Platform"/>
            <consortium name="The Broad Institute Genome Sequencing Center for Infectious Disease"/>
            <person name="Wu L."/>
            <person name="Ma J."/>
        </authorList>
    </citation>
    <scope>NUCLEOTIDE SEQUENCE [LARGE SCALE GENOMIC DNA]</scope>
    <source>
        <strain evidence="3">JCM 5052</strain>
    </source>
</reference>
<dbReference type="Proteomes" id="UP001501576">
    <property type="component" value="Unassembled WGS sequence"/>
</dbReference>
<evidence type="ECO:0000256" key="1">
    <source>
        <dbReference type="SAM" id="MobiDB-lite"/>
    </source>
</evidence>
<feature type="compositionally biased region" description="Basic and acidic residues" evidence="1">
    <location>
        <begin position="58"/>
        <end position="67"/>
    </location>
</feature>
<accession>A0ABP3N8E5</accession>
<organism evidence="2 3">
    <name type="scientific">Streptomyces mordarskii</name>
    <dbReference type="NCBI Taxonomy" id="1226758"/>
    <lineage>
        <taxon>Bacteria</taxon>
        <taxon>Bacillati</taxon>
        <taxon>Actinomycetota</taxon>
        <taxon>Actinomycetes</taxon>
        <taxon>Kitasatosporales</taxon>
        <taxon>Streptomycetaceae</taxon>
        <taxon>Streptomyces</taxon>
    </lineage>
</organism>